<evidence type="ECO:0000256" key="1">
    <source>
        <dbReference type="SAM" id="Coils"/>
    </source>
</evidence>
<sequence length="675" mass="73132">RCNRPGCGNRLTRTPGKRPKIYCSEACRKATKRLIDKINNGRGARDGRSSGKPGRLGNETTEFPGGSSDTPADGPENDDPQAAHLVKHHDREMQAKARKSRRYAGRRTLWRITGDPACKGCGRSLMDPASGVIVGQTAAGTAVVLGVMRCGRIWLCPVCAATIRHKRAEEITQAVVEWIRQGGTAYLITLTARHASKDRLDALMDALQGSRSGTAGEIRAAKAHVAAAETALQEVNDATRAAANAARLAAPKGAKRAAMATVREEAAGELAEAEGHLRTAQAELASTRRRSGAYQRLITGGTWAGRPDKGDPHGIRGRVGYIGMIRATEVTVGLANGWHPHIHAIVLVGGRTEGERKDKRITGTYVPGKAALKEWEDHWRAVWVNALKGINPKWRPSDDCDRTDCPCEGKGHAVDFKRLKTERDAKDLGEYIAKTQDGKQPALELARADLKGAMGENVTPFELLFRIGDLTSGVPDDGEEGSASGIGSLEWNLAKWHEYERATKGRRAIEWTRYLRQMLGIDGGDTHEDDLDMLFGADAENGELRAGVAITEDGWTAVTRRALDLAATEAAEGKDGNTDPEAVGARVREILALADVAESAVVVLTSAQVAEAYTNMLDNLARRREEAAARRRRENDDQDHDDTAADSDTDPAELQKAQQDKLRRRTTPPIPATTP</sequence>
<feature type="region of interest" description="Disordered" evidence="2">
    <location>
        <begin position="626"/>
        <end position="675"/>
    </location>
</feature>
<keyword evidence="1" id="KW-0175">Coiled coil</keyword>
<feature type="coiled-coil region" evidence="1">
    <location>
        <begin position="263"/>
        <end position="290"/>
    </location>
</feature>
<dbReference type="EMBL" id="JARAWP010000069">
    <property type="protein sequence ID" value="MDX3026082.1"/>
    <property type="molecule type" value="Genomic_DNA"/>
</dbReference>
<reference evidence="3 4" key="1">
    <citation type="journal article" date="2023" name="Microb. Genom.">
        <title>Mesoterricola silvestris gen. nov., sp. nov., Mesoterricola sediminis sp. nov., Geothrix oryzae sp. nov., Geothrix edaphica sp. nov., Geothrix rubra sp. nov., and Geothrix limicola sp. nov., six novel members of Acidobacteriota isolated from soils.</title>
        <authorList>
            <person name="Weisberg A.J."/>
            <person name="Pearce E."/>
            <person name="Kramer C.G."/>
            <person name="Chang J.H."/>
            <person name="Clarke C.R."/>
        </authorList>
    </citation>
    <scope>NUCLEOTIDE SEQUENCE [LARGE SCALE GENOMIC DNA]</scope>
    <source>
        <strain evidence="3 4">NB05-1H</strain>
    </source>
</reference>
<evidence type="ECO:0008006" key="5">
    <source>
        <dbReference type="Google" id="ProtNLM"/>
    </source>
</evidence>
<proteinExistence type="predicted"/>
<protein>
    <recommendedName>
        <fullName evidence="5">Replication protein</fullName>
    </recommendedName>
</protein>
<organism evidence="3 4">
    <name type="scientific">Streptomyces acidiscabies</name>
    <dbReference type="NCBI Taxonomy" id="42234"/>
    <lineage>
        <taxon>Bacteria</taxon>
        <taxon>Bacillati</taxon>
        <taxon>Actinomycetota</taxon>
        <taxon>Actinomycetes</taxon>
        <taxon>Kitasatosporales</taxon>
        <taxon>Streptomycetaceae</taxon>
        <taxon>Streptomyces</taxon>
    </lineage>
</organism>
<name>A0ABU4MF19_9ACTN</name>
<comment type="caution">
    <text evidence="3">The sequence shown here is derived from an EMBL/GenBank/DDBJ whole genome shotgun (WGS) entry which is preliminary data.</text>
</comment>
<evidence type="ECO:0000313" key="3">
    <source>
        <dbReference type="EMBL" id="MDX3026082.1"/>
    </source>
</evidence>
<feature type="compositionally biased region" description="Basic and acidic residues" evidence="2">
    <location>
        <begin position="626"/>
        <end position="635"/>
    </location>
</feature>
<dbReference type="RefSeq" id="WP_319167799.1">
    <property type="nucleotide sequence ID" value="NZ_JARAWP010000069.1"/>
</dbReference>
<feature type="non-terminal residue" evidence="3">
    <location>
        <position position="1"/>
    </location>
</feature>
<feature type="compositionally biased region" description="Acidic residues" evidence="2">
    <location>
        <begin position="636"/>
        <end position="651"/>
    </location>
</feature>
<feature type="region of interest" description="Disordered" evidence="2">
    <location>
        <begin position="34"/>
        <end position="81"/>
    </location>
</feature>
<evidence type="ECO:0000256" key="2">
    <source>
        <dbReference type="SAM" id="MobiDB-lite"/>
    </source>
</evidence>
<accession>A0ABU4MF19</accession>
<keyword evidence="4" id="KW-1185">Reference proteome</keyword>
<gene>
    <name evidence="3" type="ORF">PV666_50750</name>
</gene>
<evidence type="ECO:0000313" key="4">
    <source>
        <dbReference type="Proteomes" id="UP001272987"/>
    </source>
</evidence>
<dbReference type="Proteomes" id="UP001272987">
    <property type="component" value="Unassembled WGS sequence"/>
</dbReference>